<name>A0ABR4PP96_9HELO</name>
<dbReference type="InterPro" id="IPR002401">
    <property type="entry name" value="Cyt_P450_E_grp-I"/>
</dbReference>
<reference evidence="6 7" key="1">
    <citation type="submission" date="2024-06" db="EMBL/GenBank/DDBJ databases">
        <title>Complete genome of Phlyctema vagabunda strain 19-DSS-EL-015.</title>
        <authorList>
            <person name="Fiorenzani C."/>
        </authorList>
    </citation>
    <scope>NUCLEOTIDE SEQUENCE [LARGE SCALE GENOMIC DNA]</scope>
    <source>
        <strain evidence="6 7">19-DSS-EL-015</strain>
    </source>
</reference>
<dbReference type="InterPro" id="IPR036396">
    <property type="entry name" value="Cyt_P450_sf"/>
</dbReference>
<gene>
    <name evidence="6" type="ORF">PVAG01_04489</name>
</gene>
<dbReference type="InterPro" id="IPR050364">
    <property type="entry name" value="Cytochrome_P450_fung"/>
</dbReference>
<keyword evidence="7" id="KW-1185">Reference proteome</keyword>
<evidence type="ECO:0000313" key="7">
    <source>
        <dbReference type="Proteomes" id="UP001629113"/>
    </source>
</evidence>
<dbReference type="Pfam" id="PF00067">
    <property type="entry name" value="p450"/>
    <property type="match status" value="1"/>
</dbReference>
<evidence type="ECO:0000313" key="6">
    <source>
        <dbReference type="EMBL" id="KAL3425208.1"/>
    </source>
</evidence>
<dbReference type="Proteomes" id="UP001629113">
    <property type="component" value="Unassembled WGS sequence"/>
</dbReference>
<comment type="similarity">
    <text evidence="1">Belongs to the cytochrome P450 family.</text>
</comment>
<keyword evidence="5" id="KW-0812">Transmembrane</keyword>
<evidence type="ECO:0000256" key="1">
    <source>
        <dbReference type="ARBA" id="ARBA00010617"/>
    </source>
</evidence>
<keyword evidence="5" id="KW-1133">Transmembrane helix</keyword>
<evidence type="ECO:0000256" key="2">
    <source>
        <dbReference type="ARBA" id="ARBA00022723"/>
    </source>
</evidence>
<dbReference type="SUPFAM" id="SSF48264">
    <property type="entry name" value="Cytochrome P450"/>
    <property type="match status" value="1"/>
</dbReference>
<dbReference type="PRINTS" id="PR00463">
    <property type="entry name" value="EP450I"/>
</dbReference>
<evidence type="ECO:0000256" key="3">
    <source>
        <dbReference type="ARBA" id="ARBA00023002"/>
    </source>
</evidence>
<dbReference type="PANTHER" id="PTHR46300">
    <property type="entry name" value="P450, PUTATIVE (EUROFUNG)-RELATED-RELATED"/>
    <property type="match status" value="1"/>
</dbReference>
<proteinExistence type="inferred from homology"/>
<keyword evidence="3" id="KW-0560">Oxidoreductase</keyword>
<dbReference type="CDD" id="cd11065">
    <property type="entry name" value="CYP64-like"/>
    <property type="match status" value="1"/>
</dbReference>
<dbReference type="EMBL" id="JBFCZG010000003">
    <property type="protein sequence ID" value="KAL3425208.1"/>
    <property type="molecule type" value="Genomic_DNA"/>
</dbReference>
<dbReference type="Gene3D" id="1.10.630.10">
    <property type="entry name" value="Cytochrome P450"/>
    <property type="match status" value="1"/>
</dbReference>
<dbReference type="InterPro" id="IPR001128">
    <property type="entry name" value="Cyt_P450"/>
</dbReference>
<keyword evidence="5" id="KW-0472">Membrane</keyword>
<accession>A0ABR4PP96</accession>
<feature type="transmembrane region" description="Helical" evidence="5">
    <location>
        <begin position="12"/>
        <end position="31"/>
    </location>
</feature>
<organism evidence="6 7">
    <name type="scientific">Phlyctema vagabunda</name>
    <dbReference type="NCBI Taxonomy" id="108571"/>
    <lineage>
        <taxon>Eukaryota</taxon>
        <taxon>Fungi</taxon>
        <taxon>Dikarya</taxon>
        <taxon>Ascomycota</taxon>
        <taxon>Pezizomycotina</taxon>
        <taxon>Leotiomycetes</taxon>
        <taxon>Helotiales</taxon>
        <taxon>Dermateaceae</taxon>
        <taxon>Phlyctema</taxon>
    </lineage>
</organism>
<keyword evidence="4" id="KW-0408">Iron</keyword>
<comment type="caution">
    <text evidence="6">The sequence shown here is derived from an EMBL/GenBank/DDBJ whole genome shotgun (WGS) entry which is preliminary data.</text>
</comment>
<sequence length="516" mass="59168">MASIITAPDACLSIKTICVAILIFVILQRIFSNYQWNKKYKLPPRVPGLLIFGNTFQLPPFQQGLWAGEQARKYGEMFTCKIGVNTWVFLNSSRVVNDLMEKRSAIYSSRAHLPMTSEIMSGGNRILLMPYNDRWRAIRKIMHSILNKTNSPTFAPYQDLESKHLMYDYLHNPQEWYAANQRFANSVIMSVVFGKRMELGDPKTTELLETSSEIIGAMQPGASIADALPFLENLPKPLQWWRPKGQKAFEKCLKVYRREVSELRERERNGTSRDCFAIQFLNNPDTANLGETQTLFALGSLLEAGSDTSRMAISILIAAAATDKRWVRTARDQLELVCGSNAKRLPEFSDRDNLQYITAAVKEAFRWRPFAEIGVPHMLTEDDEYEGYRFPAGTLFTWSGLHISLNPDEYENPDRFWPERFLNADLNNVMKGHWSFGPGRRACSGYNVGESNVWIVLARLLYCFDFQELPNQPIDSLKVNWLEHRFAPFPVAITIRSPEYALLVEREGKLAINMKY</sequence>
<keyword evidence="2" id="KW-0479">Metal-binding</keyword>
<protein>
    <submittedName>
        <fullName evidence="6">Cytochrome p450</fullName>
    </submittedName>
</protein>
<evidence type="ECO:0000256" key="5">
    <source>
        <dbReference type="SAM" id="Phobius"/>
    </source>
</evidence>
<dbReference type="PANTHER" id="PTHR46300:SF12">
    <property type="entry name" value="P450, PUTATIVE (EUROFUNG)-RELATED"/>
    <property type="match status" value="1"/>
</dbReference>
<evidence type="ECO:0000256" key="4">
    <source>
        <dbReference type="ARBA" id="ARBA00023004"/>
    </source>
</evidence>